<dbReference type="Proteomes" id="UP001054889">
    <property type="component" value="Unassembled WGS sequence"/>
</dbReference>
<comment type="caution">
    <text evidence="1">The sequence shown here is derived from an EMBL/GenBank/DDBJ whole genome shotgun (WGS) entry which is preliminary data.</text>
</comment>
<name>A0AAV5DRZ7_ELECO</name>
<reference evidence="1" key="1">
    <citation type="journal article" date="2018" name="DNA Res.">
        <title>Multiple hybrid de novo genome assembly of finger millet, an orphan allotetraploid crop.</title>
        <authorList>
            <person name="Hatakeyama M."/>
            <person name="Aluri S."/>
            <person name="Balachadran M.T."/>
            <person name="Sivarajan S.R."/>
            <person name="Patrignani A."/>
            <person name="Gruter S."/>
            <person name="Poveda L."/>
            <person name="Shimizu-Inatsugi R."/>
            <person name="Baeten J."/>
            <person name="Francoijs K.J."/>
            <person name="Nataraja K.N."/>
            <person name="Reddy Y.A.N."/>
            <person name="Phadnis S."/>
            <person name="Ravikumar R.L."/>
            <person name="Schlapbach R."/>
            <person name="Sreeman S.M."/>
            <person name="Shimizu K.K."/>
        </authorList>
    </citation>
    <scope>NUCLEOTIDE SEQUENCE</scope>
</reference>
<protein>
    <submittedName>
        <fullName evidence="1">Uncharacterized protein</fullName>
    </submittedName>
</protein>
<keyword evidence="2" id="KW-1185">Reference proteome</keyword>
<sequence>MQWWRGCRRRVPKEQRRGFNSMITLGAWLIWKHRNSCALEGTNPSMTRLIDGFMEECQLWCLAGAKGLRSLGFVQVEHPN</sequence>
<evidence type="ECO:0000313" key="2">
    <source>
        <dbReference type="Proteomes" id="UP001054889"/>
    </source>
</evidence>
<gene>
    <name evidence="1" type="primary">ga31422</name>
    <name evidence="1" type="ORF">PR202_ga31422</name>
</gene>
<dbReference type="EMBL" id="BQKI01000032">
    <property type="protein sequence ID" value="GJN13088.1"/>
    <property type="molecule type" value="Genomic_DNA"/>
</dbReference>
<evidence type="ECO:0000313" key="1">
    <source>
        <dbReference type="EMBL" id="GJN13088.1"/>
    </source>
</evidence>
<dbReference type="AlphaFoldDB" id="A0AAV5DRZ7"/>
<organism evidence="1 2">
    <name type="scientific">Eleusine coracana subsp. coracana</name>
    <dbReference type="NCBI Taxonomy" id="191504"/>
    <lineage>
        <taxon>Eukaryota</taxon>
        <taxon>Viridiplantae</taxon>
        <taxon>Streptophyta</taxon>
        <taxon>Embryophyta</taxon>
        <taxon>Tracheophyta</taxon>
        <taxon>Spermatophyta</taxon>
        <taxon>Magnoliopsida</taxon>
        <taxon>Liliopsida</taxon>
        <taxon>Poales</taxon>
        <taxon>Poaceae</taxon>
        <taxon>PACMAD clade</taxon>
        <taxon>Chloridoideae</taxon>
        <taxon>Cynodonteae</taxon>
        <taxon>Eleusininae</taxon>
        <taxon>Eleusine</taxon>
    </lineage>
</organism>
<accession>A0AAV5DRZ7</accession>
<reference evidence="1" key="2">
    <citation type="submission" date="2021-12" db="EMBL/GenBank/DDBJ databases">
        <title>Resequencing data analysis of finger millet.</title>
        <authorList>
            <person name="Hatakeyama M."/>
            <person name="Aluri S."/>
            <person name="Balachadran M.T."/>
            <person name="Sivarajan S.R."/>
            <person name="Poveda L."/>
            <person name="Shimizu-Inatsugi R."/>
            <person name="Schlapbach R."/>
            <person name="Sreeman S.M."/>
            <person name="Shimizu K.K."/>
        </authorList>
    </citation>
    <scope>NUCLEOTIDE SEQUENCE</scope>
</reference>
<proteinExistence type="predicted"/>